<evidence type="ECO:0000313" key="1">
    <source>
        <dbReference type="EMBL" id="CAE7251919.1"/>
    </source>
</evidence>
<proteinExistence type="predicted"/>
<dbReference type="Proteomes" id="UP000604046">
    <property type="component" value="Unassembled WGS sequence"/>
</dbReference>
<sequence length="95" mass="9766">MNNLGCRAPTAGRRSAASGWARRWWGLLSVAVQVAVAEIALGPTAAGLQPAGFSAVPALEAVLALADCAGPGLPPLRPSTRETFLAAETSVWKNK</sequence>
<evidence type="ECO:0000313" key="2">
    <source>
        <dbReference type="Proteomes" id="UP000604046"/>
    </source>
</evidence>
<organism evidence="1 2">
    <name type="scientific">Symbiodinium natans</name>
    <dbReference type="NCBI Taxonomy" id="878477"/>
    <lineage>
        <taxon>Eukaryota</taxon>
        <taxon>Sar</taxon>
        <taxon>Alveolata</taxon>
        <taxon>Dinophyceae</taxon>
        <taxon>Suessiales</taxon>
        <taxon>Symbiodiniaceae</taxon>
        <taxon>Symbiodinium</taxon>
    </lineage>
</organism>
<gene>
    <name evidence="1" type="primary">CPY1</name>
    <name evidence="1" type="ORF">SNAT2548_LOCUS12524</name>
</gene>
<dbReference type="EMBL" id="CAJNDS010001213">
    <property type="protein sequence ID" value="CAE7251919.1"/>
    <property type="molecule type" value="Genomic_DNA"/>
</dbReference>
<keyword evidence="2" id="KW-1185">Reference proteome</keyword>
<reference evidence="1" key="1">
    <citation type="submission" date="2021-02" db="EMBL/GenBank/DDBJ databases">
        <authorList>
            <person name="Dougan E. K."/>
            <person name="Rhodes N."/>
            <person name="Thang M."/>
            <person name="Chan C."/>
        </authorList>
    </citation>
    <scope>NUCLEOTIDE SEQUENCE</scope>
</reference>
<dbReference type="AlphaFoldDB" id="A0A812LXW9"/>
<accession>A0A812LXW9</accession>
<name>A0A812LXW9_9DINO</name>
<comment type="caution">
    <text evidence="1">The sequence shown here is derived from an EMBL/GenBank/DDBJ whole genome shotgun (WGS) entry which is preliminary data.</text>
</comment>
<protein>
    <submittedName>
        <fullName evidence="1">CPY1 protein</fullName>
    </submittedName>
</protein>